<protein>
    <submittedName>
        <fullName evidence="2">Aryl carrier domain-containing protein</fullName>
    </submittedName>
</protein>
<dbReference type="Gene3D" id="1.10.1200.10">
    <property type="entry name" value="ACP-like"/>
    <property type="match status" value="1"/>
</dbReference>
<dbReference type="Pfam" id="PF00550">
    <property type="entry name" value="PP-binding"/>
    <property type="match status" value="1"/>
</dbReference>
<gene>
    <name evidence="2" type="ORF">SAMN04515673_10772</name>
</gene>
<dbReference type="EMBL" id="FOYI01000007">
    <property type="protein sequence ID" value="SFR12505.1"/>
    <property type="molecule type" value="Genomic_DNA"/>
</dbReference>
<dbReference type="InterPro" id="IPR036736">
    <property type="entry name" value="ACP-like_sf"/>
</dbReference>
<dbReference type="Proteomes" id="UP000199302">
    <property type="component" value="Unassembled WGS sequence"/>
</dbReference>
<dbReference type="OrthoDB" id="2455700at2"/>
<sequence length="74" mass="8393">MDFDRIRADVAAALYTTPDQIGMEDNLTDLGLDSMRIMTLVTEWQEQGMELDFLSFAEETTLAAWKAAFETRQG</sequence>
<proteinExistence type="predicted"/>
<evidence type="ECO:0000313" key="2">
    <source>
        <dbReference type="EMBL" id="SFR12505.1"/>
    </source>
</evidence>
<dbReference type="PROSITE" id="PS50075">
    <property type="entry name" value="CARRIER"/>
    <property type="match status" value="1"/>
</dbReference>
<dbReference type="STRING" id="871652.SAMN04515673_10772"/>
<keyword evidence="3" id="KW-1185">Reference proteome</keyword>
<dbReference type="InterPro" id="IPR009081">
    <property type="entry name" value="PP-bd_ACP"/>
</dbReference>
<accession>A0A1I6E430</accession>
<feature type="domain" description="Carrier" evidence="1">
    <location>
        <begin position="1"/>
        <end position="73"/>
    </location>
</feature>
<evidence type="ECO:0000313" key="3">
    <source>
        <dbReference type="Proteomes" id="UP000199302"/>
    </source>
</evidence>
<reference evidence="2 3" key="1">
    <citation type="submission" date="2016-10" db="EMBL/GenBank/DDBJ databases">
        <authorList>
            <person name="de Groot N.N."/>
        </authorList>
    </citation>
    <scope>NUCLEOTIDE SEQUENCE [LARGE SCALE GENOMIC DNA]</scope>
    <source>
        <strain evidence="3">KMM 9023,NRIC 0796,JCM 17311,KCTC 23692</strain>
    </source>
</reference>
<organism evidence="2 3">
    <name type="scientific">Poseidonocella sedimentorum</name>
    <dbReference type="NCBI Taxonomy" id="871652"/>
    <lineage>
        <taxon>Bacteria</taxon>
        <taxon>Pseudomonadati</taxon>
        <taxon>Pseudomonadota</taxon>
        <taxon>Alphaproteobacteria</taxon>
        <taxon>Rhodobacterales</taxon>
        <taxon>Roseobacteraceae</taxon>
        <taxon>Poseidonocella</taxon>
    </lineage>
</organism>
<name>A0A1I6E430_9RHOB</name>
<dbReference type="SUPFAM" id="SSF47336">
    <property type="entry name" value="ACP-like"/>
    <property type="match status" value="1"/>
</dbReference>
<dbReference type="AlphaFoldDB" id="A0A1I6E430"/>
<evidence type="ECO:0000259" key="1">
    <source>
        <dbReference type="PROSITE" id="PS50075"/>
    </source>
</evidence>
<dbReference type="RefSeq" id="WP_092080868.1">
    <property type="nucleotide sequence ID" value="NZ_FOYI01000007.1"/>
</dbReference>